<evidence type="ECO:0000256" key="5">
    <source>
        <dbReference type="ARBA" id="ARBA00023136"/>
    </source>
</evidence>
<keyword evidence="9" id="KW-1185">Reference proteome</keyword>
<reference evidence="8 9" key="1">
    <citation type="submission" date="2024-03" db="EMBL/GenBank/DDBJ databases">
        <title>Two novel Raoultella species associated with bleeding cankers of broadleaf hosts, Raoultella scottia sp. nov. and Raoultella lignicola sp. nov.</title>
        <authorList>
            <person name="Brady C.L."/>
        </authorList>
    </citation>
    <scope>NUCLEOTIDE SEQUENCE [LARGE SCALE GENOMIC DNA]</scope>
    <source>
        <strain evidence="8 9">BAC 10a-01-01</strain>
    </source>
</reference>
<feature type="transmembrane region" description="Helical" evidence="6">
    <location>
        <begin position="143"/>
        <end position="168"/>
    </location>
</feature>
<dbReference type="RefSeq" id="WP_331835589.1">
    <property type="nucleotide sequence ID" value="NZ_JARXNH020000057.1"/>
</dbReference>
<keyword evidence="2" id="KW-1003">Cell membrane</keyword>
<dbReference type="PANTHER" id="PTHR42718:SF39">
    <property type="entry name" value="ACTINORHODIN TRANSPORTER-RELATED"/>
    <property type="match status" value="1"/>
</dbReference>
<feature type="transmembrane region" description="Helical" evidence="6">
    <location>
        <begin position="403"/>
        <end position="434"/>
    </location>
</feature>
<gene>
    <name evidence="8" type="ORF">QFI66_021190</name>
</gene>
<protein>
    <submittedName>
        <fullName evidence="8">MFS transporter</fullName>
    </submittedName>
</protein>
<feature type="transmembrane region" description="Helical" evidence="6">
    <location>
        <begin position="369"/>
        <end position="391"/>
    </location>
</feature>
<dbReference type="InterPro" id="IPR036259">
    <property type="entry name" value="MFS_trans_sf"/>
</dbReference>
<dbReference type="InterPro" id="IPR020846">
    <property type="entry name" value="MFS_dom"/>
</dbReference>
<feature type="transmembrane region" description="Helical" evidence="6">
    <location>
        <begin position="339"/>
        <end position="363"/>
    </location>
</feature>
<dbReference type="CDD" id="cd17321">
    <property type="entry name" value="MFS_MMR_MDR_like"/>
    <property type="match status" value="1"/>
</dbReference>
<feature type="transmembrane region" description="Helical" evidence="6">
    <location>
        <begin position="107"/>
        <end position="131"/>
    </location>
</feature>
<name>A0ABU8ZAM1_9ENTR</name>
<dbReference type="PRINTS" id="PR01036">
    <property type="entry name" value="TCRTETB"/>
</dbReference>
<dbReference type="Proteomes" id="UP001334005">
    <property type="component" value="Unassembled WGS sequence"/>
</dbReference>
<sequence>MSHIDPDSAEPHRWAMFIVLLVGAFLPPLDFFIVNVALPSIQGELGTSASAEQFVISSYAGFYAVTLITGGRLGDLFGRGRMFFTGLIGFAAASALCGFAWSPGALIAGRVLQGIAAAIMAPQALASIQAIFPEAEKSRALGLYGAVFGLASVVGQALGGILISLNLFDSGWRAIFLVNLPIALLVILFGIPLIKETRAPQARSLDMGGMTLSVITLGLLIVPLIEGREAGWPWWSWLALSLTPVAACLFWRYENRLARRGGDLLIDPMIFREPGMGLSLLLALLFYSIGVFFLLFSIYLQSALQQSVLRAGLIFLPFGAGFLLGPLSTPFGRRMVGPYVNPIGMGLETLGLLGFAGLMMTTADGIPPAALSLSAALFIIGFGQGLALPTLMHIITGRVAPAYAGMIAGVVSSTLQLSTALSVAVIGGIFYAVLGSRSDPAAITHAFIVAVLCIASCLAAGVGLSIRLARKSAVGLKVLKSNV</sequence>
<accession>A0ABU8ZAM1</accession>
<feature type="transmembrane region" description="Helical" evidence="6">
    <location>
        <begin position="54"/>
        <end position="71"/>
    </location>
</feature>
<feature type="transmembrane region" description="Helical" evidence="6">
    <location>
        <begin position="205"/>
        <end position="225"/>
    </location>
</feature>
<keyword evidence="4 6" id="KW-1133">Transmembrane helix</keyword>
<dbReference type="Gene3D" id="1.20.1250.20">
    <property type="entry name" value="MFS general substrate transporter like domains"/>
    <property type="match status" value="1"/>
</dbReference>
<evidence type="ECO:0000313" key="9">
    <source>
        <dbReference type="Proteomes" id="UP001334005"/>
    </source>
</evidence>
<dbReference type="InterPro" id="IPR011701">
    <property type="entry name" value="MFS"/>
</dbReference>
<feature type="transmembrane region" description="Helical" evidence="6">
    <location>
        <begin position="307"/>
        <end position="327"/>
    </location>
</feature>
<dbReference type="PANTHER" id="PTHR42718">
    <property type="entry name" value="MAJOR FACILITATOR SUPERFAMILY MULTIDRUG TRANSPORTER MFSC"/>
    <property type="match status" value="1"/>
</dbReference>
<feature type="transmembrane region" description="Helical" evidence="6">
    <location>
        <begin position="231"/>
        <end position="251"/>
    </location>
</feature>
<dbReference type="SUPFAM" id="SSF103473">
    <property type="entry name" value="MFS general substrate transporter"/>
    <property type="match status" value="1"/>
</dbReference>
<feature type="transmembrane region" description="Helical" evidence="6">
    <location>
        <begin position="12"/>
        <end position="34"/>
    </location>
</feature>
<keyword evidence="3 6" id="KW-0812">Transmembrane</keyword>
<organism evidence="8 9">
    <name type="scientific">Raoultella scottii</name>
    <dbReference type="NCBI Taxonomy" id="3040937"/>
    <lineage>
        <taxon>Bacteria</taxon>
        <taxon>Pseudomonadati</taxon>
        <taxon>Pseudomonadota</taxon>
        <taxon>Gammaproteobacteria</taxon>
        <taxon>Enterobacterales</taxon>
        <taxon>Enterobacteriaceae</taxon>
        <taxon>Klebsiella/Raoultella group</taxon>
        <taxon>Raoultella</taxon>
    </lineage>
</organism>
<evidence type="ECO:0000256" key="1">
    <source>
        <dbReference type="ARBA" id="ARBA00004141"/>
    </source>
</evidence>
<comment type="caution">
    <text evidence="8">The sequence shown here is derived from an EMBL/GenBank/DDBJ whole genome shotgun (WGS) entry which is preliminary data.</text>
</comment>
<feature type="transmembrane region" description="Helical" evidence="6">
    <location>
        <begin position="83"/>
        <end position="101"/>
    </location>
</feature>
<keyword evidence="5 6" id="KW-0472">Membrane</keyword>
<feature type="transmembrane region" description="Helical" evidence="6">
    <location>
        <begin position="446"/>
        <end position="469"/>
    </location>
</feature>
<dbReference type="EMBL" id="JARXNH020000057">
    <property type="protein sequence ID" value="MEK0250600.1"/>
    <property type="molecule type" value="Genomic_DNA"/>
</dbReference>
<feature type="domain" description="Major facilitator superfamily (MFS) profile" evidence="7">
    <location>
        <begin position="16"/>
        <end position="473"/>
    </location>
</feature>
<feature type="transmembrane region" description="Helical" evidence="6">
    <location>
        <begin position="278"/>
        <end position="301"/>
    </location>
</feature>
<evidence type="ECO:0000256" key="3">
    <source>
        <dbReference type="ARBA" id="ARBA00022692"/>
    </source>
</evidence>
<proteinExistence type="predicted"/>
<evidence type="ECO:0000256" key="2">
    <source>
        <dbReference type="ARBA" id="ARBA00022475"/>
    </source>
</evidence>
<evidence type="ECO:0000313" key="8">
    <source>
        <dbReference type="EMBL" id="MEK0250600.1"/>
    </source>
</evidence>
<dbReference type="Pfam" id="PF07690">
    <property type="entry name" value="MFS_1"/>
    <property type="match status" value="1"/>
</dbReference>
<comment type="subcellular location">
    <subcellularLocation>
        <location evidence="1">Membrane</location>
        <topology evidence="1">Multi-pass membrane protein</topology>
    </subcellularLocation>
</comment>
<evidence type="ECO:0000259" key="7">
    <source>
        <dbReference type="PROSITE" id="PS50850"/>
    </source>
</evidence>
<evidence type="ECO:0000256" key="6">
    <source>
        <dbReference type="SAM" id="Phobius"/>
    </source>
</evidence>
<dbReference type="PROSITE" id="PS50850">
    <property type="entry name" value="MFS"/>
    <property type="match status" value="1"/>
</dbReference>
<evidence type="ECO:0000256" key="4">
    <source>
        <dbReference type="ARBA" id="ARBA00022989"/>
    </source>
</evidence>
<feature type="transmembrane region" description="Helical" evidence="6">
    <location>
        <begin position="174"/>
        <end position="193"/>
    </location>
</feature>